<evidence type="ECO:0000313" key="8">
    <source>
        <dbReference type="EMBL" id="MBC2603096.1"/>
    </source>
</evidence>
<dbReference type="PANTHER" id="PTHR43044:SF2">
    <property type="entry name" value="POLYSULPHIDE REDUCTASE NRFD"/>
    <property type="match status" value="1"/>
</dbReference>
<organism evidence="8 9">
    <name type="scientific">Puniceicoccus vermicola</name>
    <dbReference type="NCBI Taxonomy" id="388746"/>
    <lineage>
        <taxon>Bacteria</taxon>
        <taxon>Pseudomonadati</taxon>
        <taxon>Verrucomicrobiota</taxon>
        <taxon>Opitutia</taxon>
        <taxon>Puniceicoccales</taxon>
        <taxon>Puniceicoccaceae</taxon>
        <taxon>Puniceicoccus</taxon>
    </lineage>
</organism>
<feature type="transmembrane region" description="Helical" evidence="7">
    <location>
        <begin position="426"/>
        <end position="448"/>
    </location>
</feature>
<evidence type="ECO:0000313" key="9">
    <source>
        <dbReference type="Proteomes" id="UP000525652"/>
    </source>
</evidence>
<feature type="transmembrane region" description="Helical" evidence="7">
    <location>
        <begin position="132"/>
        <end position="161"/>
    </location>
</feature>
<sequence length="484" mass="55064">MPTLAEASDNTPRPAVLNKVKPIELPRRPLVLNDRSYNWVTEKVCGIVEGKTPTWWWISFAIAGGMASFTLMGLIYLVSTGVGVWGLANPINWGWAIVNFVFWIGIGHAGTLISAVLCLLKQRWRTSINRTAEAMTIFAVVCAGIFPLFHVGRVWFAWWLFPLPNANWIWPNFRSPLEWDVFAVSTYGTVSILFWYMGMIPDLGTLRDRAKATWRRVFYGVLAMGWRNSSRHWHNYEMAYLLLAGISTPLVLSVHTIVSFDFAASVLPGWHTTIFPPYFVAGAIFSGFGMVLTLILPLRAVYGLHDLVNQYHIDAMCKIVLATGSMVGYAYMMEFFIAWYGANPYEGFAFINRAFGQYAWAYWIMVSCNVICPQLFWFKKIRQNIGLVWIISIFVNVGMWFERFVITVSSLANDFLPSSWGYYSPTIVDIFTFFGTFGVFSVLFLLFLRFLPLIAFSEVKALSLPQADPHNHDHPQNRNPKGAH</sequence>
<feature type="transmembrane region" description="Helical" evidence="7">
    <location>
        <begin position="97"/>
        <end position="120"/>
    </location>
</feature>
<dbReference type="InterPro" id="IPR005614">
    <property type="entry name" value="NrfD-like"/>
</dbReference>
<dbReference type="Pfam" id="PF03916">
    <property type="entry name" value="NrfD"/>
    <property type="match status" value="1"/>
</dbReference>
<evidence type="ECO:0000256" key="6">
    <source>
        <dbReference type="ARBA" id="ARBA00023136"/>
    </source>
</evidence>
<keyword evidence="5 7" id="KW-1133">Transmembrane helix</keyword>
<evidence type="ECO:0000256" key="2">
    <source>
        <dbReference type="ARBA" id="ARBA00008929"/>
    </source>
</evidence>
<name>A0A7X1E5E9_9BACT</name>
<keyword evidence="4 7" id="KW-0812">Transmembrane</keyword>
<dbReference type="RefSeq" id="WP_185693738.1">
    <property type="nucleotide sequence ID" value="NZ_JACHVA010000118.1"/>
</dbReference>
<dbReference type="GO" id="GO:0005886">
    <property type="term" value="C:plasma membrane"/>
    <property type="evidence" value="ECO:0007669"/>
    <property type="project" value="UniProtKB-SubCell"/>
</dbReference>
<comment type="caution">
    <text evidence="8">The sequence shown here is derived from an EMBL/GenBank/DDBJ whole genome shotgun (WGS) entry which is preliminary data.</text>
</comment>
<evidence type="ECO:0000256" key="1">
    <source>
        <dbReference type="ARBA" id="ARBA00004651"/>
    </source>
</evidence>
<evidence type="ECO:0000256" key="5">
    <source>
        <dbReference type="ARBA" id="ARBA00022989"/>
    </source>
</evidence>
<accession>A0A7X1E5E9</accession>
<feature type="transmembrane region" description="Helical" evidence="7">
    <location>
        <begin position="319"/>
        <end position="340"/>
    </location>
</feature>
<gene>
    <name evidence="8" type="primary">nrfD</name>
    <name evidence="8" type="ORF">H5P30_15035</name>
</gene>
<feature type="transmembrane region" description="Helical" evidence="7">
    <location>
        <begin position="385"/>
        <end position="406"/>
    </location>
</feature>
<feature type="transmembrane region" description="Helical" evidence="7">
    <location>
        <begin position="360"/>
        <end position="378"/>
    </location>
</feature>
<evidence type="ECO:0000256" key="3">
    <source>
        <dbReference type="ARBA" id="ARBA00022475"/>
    </source>
</evidence>
<keyword evidence="9" id="KW-1185">Reference proteome</keyword>
<proteinExistence type="inferred from homology"/>
<protein>
    <submittedName>
        <fullName evidence="8">Polysulfide reductase NrfD</fullName>
    </submittedName>
</protein>
<feature type="transmembrane region" description="Helical" evidence="7">
    <location>
        <begin position="181"/>
        <end position="199"/>
    </location>
</feature>
<dbReference type="AlphaFoldDB" id="A0A7X1E5E9"/>
<comment type="subcellular location">
    <subcellularLocation>
        <location evidence="1">Cell membrane</location>
        <topology evidence="1">Multi-pass membrane protein</topology>
    </subcellularLocation>
</comment>
<feature type="transmembrane region" description="Helical" evidence="7">
    <location>
        <begin position="278"/>
        <end position="298"/>
    </location>
</feature>
<keyword evidence="6 7" id="KW-0472">Membrane</keyword>
<dbReference type="Proteomes" id="UP000525652">
    <property type="component" value="Unassembled WGS sequence"/>
</dbReference>
<dbReference type="EMBL" id="JACHVA010000118">
    <property type="protein sequence ID" value="MBC2603096.1"/>
    <property type="molecule type" value="Genomic_DNA"/>
</dbReference>
<comment type="similarity">
    <text evidence="2">Belongs to the NrfD family.</text>
</comment>
<keyword evidence="3" id="KW-1003">Cell membrane</keyword>
<evidence type="ECO:0000256" key="7">
    <source>
        <dbReference type="SAM" id="Phobius"/>
    </source>
</evidence>
<evidence type="ECO:0000256" key="4">
    <source>
        <dbReference type="ARBA" id="ARBA00022692"/>
    </source>
</evidence>
<feature type="transmembrane region" description="Helical" evidence="7">
    <location>
        <begin position="238"/>
        <end position="258"/>
    </location>
</feature>
<dbReference type="PANTHER" id="PTHR43044">
    <property type="match status" value="1"/>
</dbReference>
<reference evidence="8 9" key="1">
    <citation type="submission" date="2020-07" db="EMBL/GenBank/DDBJ databases">
        <authorList>
            <person name="Feng X."/>
        </authorList>
    </citation>
    <scope>NUCLEOTIDE SEQUENCE [LARGE SCALE GENOMIC DNA]</scope>
    <source>
        <strain evidence="8 9">JCM14086</strain>
    </source>
</reference>
<feature type="transmembrane region" description="Helical" evidence="7">
    <location>
        <begin position="55"/>
        <end position="77"/>
    </location>
</feature>